<name>A0AAU9CVL1_9LACO</name>
<feature type="transmembrane region" description="Helical" evidence="6">
    <location>
        <begin position="156"/>
        <end position="178"/>
    </location>
</feature>
<dbReference type="GO" id="GO:0022857">
    <property type="term" value="F:transmembrane transporter activity"/>
    <property type="evidence" value="ECO:0007669"/>
    <property type="project" value="InterPro"/>
</dbReference>
<protein>
    <submittedName>
        <fullName evidence="7">Amino acid permease</fullName>
    </submittedName>
</protein>
<evidence type="ECO:0000256" key="2">
    <source>
        <dbReference type="ARBA" id="ARBA00022475"/>
    </source>
</evidence>
<accession>A0AAU9CVL1</accession>
<dbReference type="RefSeq" id="WP_317635942.1">
    <property type="nucleotide sequence ID" value="NZ_AP026802.1"/>
</dbReference>
<keyword evidence="5 6" id="KW-0472">Membrane</keyword>
<feature type="transmembrane region" description="Helical" evidence="6">
    <location>
        <begin position="81"/>
        <end position="109"/>
    </location>
</feature>
<keyword evidence="2" id="KW-1003">Cell membrane</keyword>
<feature type="transmembrane region" description="Helical" evidence="6">
    <location>
        <begin position="383"/>
        <end position="404"/>
    </location>
</feature>
<dbReference type="InterPro" id="IPR050367">
    <property type="entry name" value="APC_superfamily"/>
</dbReference>
<evidence type="ECO:0000256" key="4">
    <source>
        <dbReference type="ARBA" id="ARBA00022989"/>
    </source>
</evidence>
<evidence type="ECO:0000313" key="8">
    <source>
        <dbReference type="Proteomes" id="UP001321861"/>
    </source>
</evidence>
<feature type="transmembrane region" description="Helical" evidence="6">
    <location>
        <begin position="320"/>
        <end position="339"/>
    </location>
</feature>
<feature type="transmembrane region" description="Helical" evidence="6">
    <location>
        <begin position="345"/>
        <end position="371"/>
    </location>
</feature>
<reference evidence="7 8" key="1">
    <citation type="journal article" date="2023" name="Microbiol. Spectr.">
        <title>Symbiosis of Carpenter Bees with Uncharacterized Lactic Acid Bacteria Showing NAD Auxotrophy.</title>
        <authorList>
            <person name="Kawasaki S."/>
            <person name="Ozawa K."/>
            <person name="Mori T."/>
            <person name="Yamamoto A."/>
            <person name="Ito M."/>
            <person name="Ohkuma M."/>
            <person name="Sakamoto M."/>
            <person name="Matsutani M."/>
        </authorList>
    </citation>
    <scope>NUCLEOTIDE SEQUENCE [LARGE SCALE GENOMIC DNA]</scope>
    <source>
        <strain evidence="7 8">XA3</strain>
    </source>
</reference>
<evidence type="ECO:0000256" key="6">
    <source>
        <dbReference type="SAM" id="Phobius"/>
    </source>
</evidence>
<dbReference type="AlphaFoldDB" id="A0AAU9CVL1"/>
<dbReference type="GO" id="GO:0005886">
    <property type="term" value="C:plasma membrane"/>
    <property type="evidence" value="ECO:0007669"/>
    <property type="project" value="UniProtKB-SubCell"/>
</dbReference>
<dbReference type="PANTHER" id="PTHR42770:SF18">
    <property type="entry name" value="ARGININE_AGMATINE ANTIPORTER"/>
    <property type="match status" value="1"/>
</dbReference>
<dbReference type="Gene3D" id="1.20.1740.10">
    <property type="entry name" value="Amino acid/polyamine transporter I"/>
    <property type="match status" value="1"/>
</dbReference>
<feature type="transmembrane region" description="Helical" evidence="6">
    <location>
        <begin position="424"/>
        <end position="444"/>
    </location>
</feature>
<feature type="transmembrane region" description="Helical" evidence="6">
    <location>
        <begin position="37"/>
        <end position="60"/>
    </location>
</feature>
<feature type="transmembrane region" description="Helical" evidence="6">
    <location>
        <begin position="121"/>
        <end position="144"/>
    </location>
</feature>
<organism evidence="7 8">
    <name type="scientific">Xylocopilactobacillus apicola</name>
    <dbReference type="NCBI Taxonomy" id="2932184"/>
    <lineage>
        <taxon>Bacteria</taxon>
        <taxon>Bacillati</taxon>
        <taxon>Bacillota</taxon>
        <taxon>Bacilli</taxon>
        <taxon>Lactobacillales</taxon>
        <taxon>Lactobacillaceae</taxon>
        <taxon>Xylocopilactobacillus</taxon>
    </lineage>
</organism>
<feature type="transmembrane region" description="Helical" evidence="6">
    <location>
        <begin position="190"/>
        <end position="207"/>
    </location>
</feature>
<dbReference type="Pfam" id="PF13520">
    <property type="entry name" value="AA_permease_2"/>
    <property type="match status" value="1"/>
</dbReference>
<sequence>MKKKLGFWSIVLLTINSIIGSGIFLSPGSVVTQAGTFAPLVYLSAAIFAALLGIVFAAAAKYVAHSGAAYAYAKAAFGQNVGFYIGITRYIAGSIAWGVMATAVIKTIISLGGGNNSNSLLITSCFGILMIVLLLVNFFGPRLFELINNLSTIGKLLALITTIIAGVFIIITTGANHFSSINQSTPPLTLSRFVMASIAAFYAFTGFESVASGSDDMDQPEKNLPRAIPFAIISVALIYIGIIIVSMMINPQALIKTKEVVALAAIFKNRSVQNIILVGALISMFGVNVAASFSTPRILEAMAQEKQVPAWFAKRSNHGFPLRAFVTTALIAIILPLSFNYQMTSIIILSSISRFIQFLIVPLCVIIFFYGKSKEATLPNVKKSFITDVICPIIALIMTILLLIKFDWVAQFTITAADGHLVPNIFAISAMIIGYFILPLMLFISNPKK</sequence>
<evidence type="ECO:0000313" key="7">
    <source>
        <dbReference type="EMBL" id="BDR58019.1"/>
    </source>
</evidence>
<feature type="transmembrane region" description="Helical" evidence="6">
    <location>
        <begin position="7"/>
        <end position="25"/>
    </location>
</feature>
<feature type="transmembrane region" description="Helical" evidence="6">
    <location>
        <begin position="228"/>
        <end position="249"/>
    </location>
</feature>
<proteinExistence type="predicted"/>
<evidence type="ECO:0000256" key="5">
    <source>
        <dbReference type="ARBA" id="ARBA00023136"/>
    </source>
</evidence>
<comment type="subcellular location">
    <subcellularLocation>
        <location evidence="1">Cell membrane</location>
        <topology evidence="1">Multi-pass membrane protein</topology>
    </subcellularLocation>
</comment>
<dbReference type="EMBL" id="AP026802">
    <property type="protein sequence ID" value="BDR58019.1"/>
    <property type="molecule type" value="Genomic_DNA"/>
</dbReference>
<dbReference type="Proteomes" id="UP001321861">
    <property type="component" value="Chromosome"/>
</dbReference>
<dbReference type="PIRSF" id="PIRSF006060">
    <property type="entry name" value="AA_transporter"/>
    <property type="match status" value="1"/>
</dbReference>
<keyword evidence="4 6" id="KW-1133">Transmembrane helix</keyword>
<evidence type="ECO:0000256" key="3">
    <source>
        <dbReference type="ARBA" id="ARBA00022692"/>
    </source>
</evidence>
<keyword evidence="3 6" id="KW-0812">Transmembrane</keyword>
<evidence type="ECO:0000256" key="1">
    <source>
        <dbReference type="ARBA" id="ARBA00004651"/>
    </source>
</evidence>
<gene>
    <name evidence="7" type="ORF">XA3_04600</name>
</gene>
<dbReference type="KEGG" id="xap:XA3_04600"/>
<dbReference type="InterPro" id="IPR002293">
    <property type="entry name" value="AA/rel_permease1"/>
</dbReference>
<dbReference type="PANTHER" id="PTHR42770">
    <property type="entry name" value="AMINO ACID TRANSPORTER-RELATED"/>
    <property type="match status" value="1"/>
</dbReference>
<keyword evidence="8" id="KW-1185">Reference proteome</keyword>
<feature type="transmembrane region" description="Helical" evidence="6">
    <location>
        <begin position="275"/>
        <end position="299"/>
    </location>
</feature>